<accession>A0A6L2Q4N5</accession>
<gene>
    <name evidence="1" type="ORF">Cfor_08813</name>
</gene>
<dbReference type="AlphaFoldDB" id="A0A6L2Q4N5"/>
<feature type="non-terminal residue" evidence="1">
    <location>
        <position position="80"/>
    </location>
</feature>
<sequence>MTTESFLTVLQISAVKSCRSLLIGVLWGNIIPGSYHSGAADRHDITMLCLPSQATYELQHMDKSIFGPFEYYWDNEVLLF</sequence>
<comment type="caution">
    <text evidence="1">The sequence shown here is derived from an EMBL/GenBank/DDBJ whole genome shotgun (WGS) entry which is preliminary data.</text>
</comment>
<dbReference type="EMBL" id="BLKM01001253">
    <property type="protein sequence ID" value="GFG39833.1"/>
    <property type="molecule type" value="Genomic_DNA"/>
</dbReference>
<dbReference type="OrthoDB" id="6782267at2759"/>
<evidence type="ECO:0000313" key="2">
    <source>
        <dbReference type="Proteomes" id="UP000502823"/>
    </source>
</evidence>
<proteinExistence type="predicted"/>
<dbReference type="Proteomes" id="UP000502823">
    <property type="component" value="Unassembled WGS sequence"/>
</dbReference>
<reference evidence="2" key="1">
    <citation type="submission" date="2020-01" db="EMBL/GenBank/DDBJ databases">
        <title>Draft genome sequence of the Termite Coptotermes fromosanus.</title>
        <authorList>
            <person name="Itakura S."/>
            <person name="Yosikawa Y."/>
            <person name="Umezawa K."/>
        </authorList>
    </citation>
    <scope>NUCLEOTIDE SEQUENCE [LARGE SCALE GENOMIC DNA]</scope>
</reference>
<evidence type="ECO:0000313" key="1">
    <source>
        <dbReference type="EMBL" id="GFG39833.1"/>
    </source>
</evidence>
<name>A0A6L2Q4N5_COPFO</name>
<dbReference type="InParanoid" id="A0A6L2Q4N5"/>
<protein>
    <submittedName>
        <fullName evidence="1">Uncharacterized protein</fullName>
    </submittedName>
</protein>
<keyword evidence="2" id="KW-1185">Reference proteome</keyword>
<organism evidence="1 2">
    <name type="scientific">Coptotermes formosanus</name>
    <name type="common">Formosan subterranean termite</name>
    <dbReference type="NCBI Taxonomy" id="36987"/>
    <lineage>
        <taxon>Eukaryota</taxon>
        <taxon>Metazoa</taxon>
        <taxon>Ecdysozoa</taxon>
        <taxon>Arthropoda</taxon>
        <taxon>Hexapoda</taxon>
        <taxon>Insecta</taxon>
        <taxon>Pterygota</taxon>
        <taxon>Neoptera</taxon>
        <taxon>Polyneoptera</taxon>
        <taxon>Dictyoptera</taxon>
        <taxon>Blattodea</taxon>
        <taxon>Blattoidea</taxon>
        <taxon>Termitoidae</taxon>
        <taxon>Rhinotermitidae</taxon>
        <taxon>Coptotermes</taxon>
    </lineage>
</organism>